<dbReference type="AlphaFoldDB" id="A0A1I2UW14"/>
<gene>
    <name evidence="1" type="ORF">SAMN05192565_11227</name>
</gene>
<reference evidence="2" key="1">
    <citation type="submission" date="2016-10" db="EMBL/GenBank/DDBJ databases">
        <authorList>
            <person name="Varghese N."/>
            <person name="Submissions S."/>
        </authorList>
    </citation>
    <scope>NUCLEOTIDE SEQUENCE [LARGE SCALE GENOMIC DNA]</scope>
    <source>
        <strain evidence="2">Gh-105</strain>
    </source>
</reference>
<organism evidence="1 2">
    <name type="scientific">Methylobacterium gossipiicola</name>
    <dbReference type="NCBI Taxonomy" id="582675"/>
    <lineage>
        <taxon>Bacteria</taxon>
        <taxon>Pseudomonadati</taxon>
        <taxon>Pseudomonadota</taxon>
        <taxon>Alphaproteobacteria</taxon>
        <taxon>Hyphomicrobiales</taxon>
        <taxon>Methylobacteriaceae</taxon>
        <taxon>Methylobacterium</taxon>
    </lineage>
</organism>
<sequence length="169" mass="18905">MPWVERPITPRFPPFHPERGGTYDPGLRVETEKFVDSLELLTSPIWQLAPLTKRGREAVLRPAGDTLRAALVAGWRVRQLGEADPFALVLRLKDHLMHGRLVSASPERMPLEFMDRCLVVTATQVIAVHGSDETWALSQLGDVIVGTYPAPRRRARPLPEGDAEALSWL</sequence>
<name>A0A1I2UW14_9HYPH</name>
<keyword evidence="2" id="KW-1185">Reference proteome</keyword>
<dbReference type="Proteomes" id="UP000199229">
    <property type="component" value="Unassembled WGS sequence"/>
</dbReference>
<evidence type="ECO:0000313" key="2">
    <source>
        <dbReference type="Proteomes" id="UP000199229"/>
    </source>
</evidence>
<protein>
    <submittedName>
        <fullName evidence="1">Uncharacterized protein</fullName>
    </submittedName>
</protein>
<accession>A0A1I2UW14</accession>
<dbReference type="STRING" id="582675.SAMN05192565_11227"/>
<dbReference type="EMBL" id="FOPM01000012">
    <property type="protein sequence ID" value="SFG81133.1"/>
    <property type="molecule type" value="Genomic_DNA"/>
</dbReference>
<proteinExistence type="predicted"/>
<evidence type="ECO:0000313" key="1">
    <source>
        <dbReference type="EMBL" id="SFG81133.1"/>
    </source>
</evidence>